<protein>
    <recommendedName>
        <fullName evidence="4">Sugar transporter</fullName>
    </recommendedName>
</protein>
<dbReference type="EMBL" id="SMZO01000019">
    <property type="protein sequence ID" value="TDL87950.1"/>
    <property type="molecule type" value="Genomic_DNA"/>
</dbReference>
<name>A0A4R6AUR6_9RHOB</name>
<keyword evidence="1" id="KW-1133">Transmembrane helix</keyword>
<dbReference type="Proteomes" id="UP000294562">
    <property type="component" value="Unassembled WGS sequence"/>
</dbReference>
<evidence type="ECO:0008006" key="4">
    <source>
        <dbReference type="Google" id="ProtNLM"/>
    </source>
</evidence>
<accession>A0A4R6AUR6</accession>
<dbReference type="AlphaFoldDB" id="A0A4R6AUR6"/>
<comment type="caution">
    <text evidence="2">The sequence shown here is derived from an EMBL/GenBank/DDBJ whole genome shotgun (WGS) entry which is preliminary data.</text>
</comment>
<keyword evidence="1" id="KW-0812">Transmembrane</keyword>
<keyword evidence="1" id="KW-0472">Membrane</keyword>
<evidence type="ECO:0000256" key="1">
    <source>
        <dbReference type="SAM" id="Phobius"/>
    </source>
</evidence>
<feature type="transmembrane region" description="Helical" evidence="1">
    <location>
        <begin position="84"/>
        <end position="103"/>
    </location>
</feature>
<dbReference type="RefSeq" id="WP_133342788.1">
    <property type="nucleotide sequence ID" value="NZ_SMZO01000019.1"/>
</dbReference>
<gene>
    <name evidence="2" type="ORF">E2L05_10105</name>
</gene>
<evidence type="ECO:0000313" key="3">
    <source>
        <dbReference type="Proteomes" id="UP000294562"/>
    </source>
</evidence>
<evidence type="ECO:0000313" key="2">
    <source>
        <dbReference type="EMBL" id="TDL87950.1"/>
    </source>
</evidence>
<feature type="transmembrane region" description="Helical" evidence="1">
    <location>
        <begin position="12"/>
        <end position="31"/>
    </location>
</feature>
<feature type="transmembrane region" description="Helical" evidence="1">
    <location>
        <begin position="109"/>
        <end position="135"/>
    </location>
</feature>
<dbReference type="OrthoDB" id="5801787at2"/>
<organism evidence="2 3">
    <name type="scientific">Meridianimarinicoccus aquatilis</name>
    <dbReference type="NCBI Taxonomy" id="2552766"/>
    <lineage>
        <taxon>Bacteria</taxon>
        <taxon>Pseudomonadati</taxon>
        <taxon>Pseudomonadota</taxon>
        <taxon>Alphaproteobacteria</taxon>
        <taxon>Rhodobacterales</taxon>
        <taxon>Paracoccaceae</taxon>
        <taxon>Meridianimarinicoccus</taxon>
    </lineage>
</organism>
<feature type="transmembrane region" description="Helical" evidence="1">
    <location>
        <begin position="51"/>
        <end position="77"/>
    </location>
</feature>
<keyword evidence="3" id="KW-1185">Reference proteome</keyword>
<reference evidence="2 3" key="1">
    <citation type="submission" date="2019-03" db="EMBL/GenBank/DDBJ databases">
        <title>Rhodobacteraceae bacterium SM1902, a new member of the family Rhodobacteraceae isolated from Yantai.</title>
        <authorList>
            <person name="Sun Y."/>
        </authorList>
    </citation>
    <scope>NUCLEOTIDE SEQUENCE [LARGE SCALE GENOMIC DNA]</scope>
    <source>
        <strain evidence="2 3">SM1902</strain>
    </source>
</reference>
<sequence length="145" mass="15849">MTPTTKAPWHHWPIAVLTLAFYALAALDYSLSKLGVQAYLGMFPPEVATLVGGLSVWVSAIWAIGVWGGLAGAWLLWKRNRWSVLLLLAGAASTVFLTVWMSLFTRPTIFGAAGFSGFYLLVGSAAIAVLIYIYARWERTELKLG</sequence>
<proteinExistence type="predicted"/>